<evidence type="ECO:0000256" key="5">
    <source>
        <dbReference type="ARBA" id="ARBA00022840"/>
    </source>
</evidence>
<keyword evidence="5" id="KW-0067">ATP-binding</keyword>
<dbReference type="EC" id="2.7.1.35" evidence="1"/>
<evidence type="ECO:0000259" key="6">
    <source>
        <dbReference type="Pfam" id="PF08543"/>
    </source>
</evidence>
<sequence>MSVALPILGACGYSPSILPTAMLSTHTGGFGRNTFLDLSDEISKIIDHLQEVPLDFDTIYLGYLGANALNAWLKNIKKIYQENQIILLDPVMGDHGKFYSGMNSDYAKNMQKLAKYATILTPNLTEACMLLDIPLNQISESLPFAQEVMENLKEKMSNKKIVITGIPLNDEIGMIGYDGENTWTLSQKKIGRSFFGTGDIFASVFLASYLTKADLKNAAEVAAKFITIAIKNTKPDQDQRFGPNYAAALPWLIERLRKDSE</sequence>
<dbReference type="AlphaFoldDB" id="A0A0R1UEY6"/>
<gene>
    <name evidence="7" type="ORF">FC46_GL000550</name>
</gene>
<protein>
    <recommendedName>
        <fullName evidence="1">pyridoxal kinase</fullName>
        <ecNumber evidence="1">2.7.1.35</ecNumber>
    </recommendedName>
</protein>
<keyword evidence="3" id="KW-0547">Nucleotide-binding</keyword>
<comment type="caution">
    <text evidence="7">The sequence shown here is derived from an EMBL/GenBank/DDBJ whole genome shotgun (WGS) entry which is preliminary data.</text>
</comment>
<feature type="domain" description="Pyridoxamine kinase/Phosphomethylpyrimidine kinase" evidence="6">
    <location>
        <begin position="59"/>
        <end position="233"/>
    </location>
</feature>
<dbReference type="Proteomes" id="UP000051036">
    <property type="component" value="Unassembled WGS sequence"/>
</dbReference>
<evidence type="ECO:0000313" key="8">
    <source>
        <dbReference type="Proteomes" id="UP000051036"/>
    </source>
</evidence>
<keyword evidence="8" id="KW-1185">Reference proteome</keyword>
<proteinExistence type="predicted"/>
<evidence type="ECO:0000313" key="7">
    <source>
        <dbReference type="EMBL" id="KRL89818.1"/>
    </source>
</evidence>
<dbReference type="InterPro" id="IPR029056">
    <property type="entry name" value="Ribokinase-like"/>
</dbReference>
<reference evidence="7 8" key="1">
    <citation type="journal article" date="2015" name="Genome Announc.">
        <title>Expanding the biotechnology potential of lactobacilli through comparative genomics of 213 strains and associated genera.</title>
        <authorList>
            <person name="Sun Z."/>
            <person name="Harris H.M."/>
            <person name="McCann A."/>
            <person name="Guo C."/>
            <person name="Argimon S."/>
            <person name="Zhang W."/>
            <person name="Yang X."/>
            <person name="Jeffery I.B."/>
            <person name="Cooney J.C."/>
            <person name="Kagawa T.F."/>
            <person name="Liu W."/>
            <person name="Song Y."/>
            <person name="Salvetti E."/>
            <person name="Wrobel A."/>
            <person name="Rasinkangas P."/>
            <person name="Parkhill J."/>
            <person name="Rea M.C."/>
            <person name="O'Sullivan O."/>
            <person name="Ritari J."/>
            <person name="Douillard F.P."/>
            <person name="Paul Ross R."/>
            <person name="Yang R."/>
            <person name="Briner A.E."/>
            <person name="Felis G.E."/>
            <person name="de Vos W.M."/>
            <person name="Barrangou R."/>
            <person name="Klaenhammer T.R."/>
            <person name="Caufield P.W."/>
            <person name="Cui Y."/>
            <person name="Zhang H."/>
            <person name="O'Toole P.W."/>
        </authorList>
    </citation>
    <scope>NUCLEOTIDE SEQUENCE [LARGE SCALE GENOMIC DNA]</scope>
    <source>
        <strain evidence="7 8">DSM 16043</strain>
    </source>
</reference>
<dbReference type="InterPro" id="IPR013749">
    <property type="entry name" value="PM/HMP-P_kinase-1"/>
</dbReference>
<keyword evidence="2" id="KW-0808">Transferase</keyword>
<name>A0A0R1UEY6_9LACO</name>
<dbReference type="STRING" id="1423763.FC46_GL000550"/>
<dbReference type="PANTHER" id="PTHR10534:SF2">
    <property type="entry name" value="PYRIDOXAL KINASE"/>
    <property type="match status" value="1"/>
</dbReference>
<evidence type="ECO:0000256" key="3">
    <source>
        <dbReference type="ARBA" id="ARBA00022741"/>
    </source>
</evidence>
<dbReference type="SUPFAM" id="SSF53613">
    <property type="entry name" value="Ribokinase-like"/>
    <property type="match status" value="1"/>
</dbReference>
<dbReference type="GO" id="GO:0005829">
    <property type="term" value="C:cytosol"/>
    <property type="evidence" value="ECO:0007669"/>
    <property type="project" value="TreeGrafter"/>
</dbReference>
<dbReference type="Pfam" id="PF08543">
    <property type="entry name" value="Phos_pyr_kin"/>
    <property type="match status" value="1"/>
</dbReference>
<dbReference type="Gene3D" id="3.40.1190.20">
    <property type="match status" value="1"/>
</dbReference>
<dbReference type="InterPro" id="IPR004625">
    <property type="entry name" value="PyrdxlKinase"/>
</dbReference>
<dbReference type="GO" id="GO:0005524">
    <property type="term" value="F:ATP binding"/>
    <property type="evidence" value="ECO:0007669"/>
    <property type="project" value="UniProtKB-KW"/>
</dbReference>
<dbReference type="PATRIC" id="fig|1423763.3.peg.554"/>
<dbReference type="EMBL" id="AZFM01000018">
    <property type="protein sequence ID" value="KRL89818.1"/>
    <property type="molecule type" value="Genomic_DNA"/>
</dbReference>
<evidence type="ECO:0000256" key="1">
    <source>
        <dbReference type="ARBA" id="ARBA00012104"/>
    </source>
</evidence>
<dbReference type="GO" id="GO:0008478">
    <property type="term" value="F:pyridoxal kinase activity"/>
    <property type="evidence" value="ECO:0007669"/>
    <property type="project" value="UniProtKB-EC"/>
</dbReference>
<evidence type="ECO:0000256" key="2">
    <source>
        <dbReference type="ARBA" id="ARBA00022679"/>
    </source>
</evidence>
<dbReference type="GO" id="GO:0009443">
    <property type="term" value="P:pyridoxal 5'-phosphate salvage"/>
    <property type="evidence" value="ECO:0007669"/>
    <property type="project" value="InterPro"/>
</dbReference>
<keyword evidence="4 7" id="KW-0418">Kinase</keyword>
<evidence type="ECO:0000256" key="4">
    <source>
        <dbReference type="ARBA" id="ARBA00022777"/>
    </source>
</evidence>
<dbReference type="PANTHER" id="PTHR10534">
    <property type="entry name" value="PYRIDOXAL KINASE"/>
    <property type="match status" value="1"/>
</dbReference>
<organism evidence="7 8">
    <name type="scientific">Lactobacillus kalixensis DSM 16043</name>
    <dbReference type="NCBI Taxonomy" id="1423763"/>
    <lineage>
        <taxon>Bacteria</taxon>
        <taxon>Bacillati</taxon>
        <taxon>Bacillota</taxon>
        <taxon>Bacilli</taxon>
        <taxon>Lactobacillales</taxon>
        <taxon>Lactobacillaceae</taxon>
        <taxon>Lactobacillus</taxon>
    </lineage>
</organism>
<accession>A0A0R1UEY6</accession>